<dbReference type="Gene3D" id="3.30.470.20">
    <property type="entry name" value="ATP-grasp fold, B domain"/>
    <property type="match status" value="1"/>
</dbReference>
<protein>
    <recommendedName>
        <fullName evidence="6">Tubulin-tyrosine ligase family protein</fullName>
    </recommendedName>
</protein>
<dbReference type="GO" id="GO:0000226">
    <property type="term" value="P:microtubule cytoskeleton organization"/>
    <property type="evidence" value="ECO:0007669"/>
    <property type="project" value="TreeGrafter"/>
</dbReference>
<evidence type="ECO:0008006" key="6">
    <source>
        <dbReference type="Google" id="ProtNLM"/>
    </source>
</evidence>
<reference evidence="5" key="1">
    <citation type="journal article" date="2020" name="Nature">
        <title>Giant virus diversity and host interactions through global metagenomics.</title>
        <authorList>
            <person name="Schulz F."/>
            <person name="Roux S."/>
            <person name="Paez-Espino D."/>
            <person name="Jungbluth S."/>
            <person name="Walsh D.A."/>
            <person name="Denef V.J."/>
            <person name="McMahon K.D."/>
            <person name="Konstantinidis K.T."/>
            <person name="Eloe-Fadrosh E.A."/>
            <person name="Kyrpides N.C."/>
            <person name="Woyke T."/>
        </authorList>
    </citation>
    <scope>NUCLEOTIDE SEQUENCE</scope>
    <source>
        <strain evidence="5">GVMAG-M-3300023184-186</strain>
    </source>
</reference>
<organism evidence="5">
    <name type="scientific">viral metagenome</name>
    <dbReference type="NCBI Taxonomy" id="1070528"/>
    <lineage>
        <taxon>unclassified sequences</taxon>
        <taxon>metagenomes</taxon>
        <taxon>organismal metagenomes</taxon>
    </lineage>
</organism>
<dbReference type="PANTHER" id="PTHR12241:SF145">
    <property type="entry name" value="TUBULIN POLYGLUTAMYLASE TTLL5"/>
    <property type="match status" value="1"/>
</dbReference>
<sequence length="372" mass="44283">MYVFLLFVLILILAIILIFLNLYRGGIKYGGEVHNKQLTYKILYNKEYSREAYYYLYNRLNKLGWKEDQNNKKYVNFTFSLLNNSDHIFADLKYALNGHKSISYKDYLYKNMKNLSHIPYTEELSTYKWCGDIIIVKEVLSCGQKGVYVVAEEKDFLKLKSKLINIRAIVSKYIQNPLLFEGKKFHLRIMVIVFIYRQRDNINKLIKKILYLKNRILVLTSEKKYITHNKYYYLDPKITITSGMYTNKLIYFPDIEKYYSAKFIDKCKKSIDSAINSISLDSISLYPEQKAGFFIYGADIMLDDTGHAWILELNSKPQHVINAPPKIVKEHMSYNRIKLIRQIIEFRNHYFAELFKFILDDIVLPYFKYLYS</sequence>
<keyword evidence="4" id="KW-0812">Transmembrane</keyword>
<dbReference type="EMBL" id="MN740068">
    <property type="protein sequence ID" value="QHT86443.1"/>
    <property type="molecule type" value="Genomic_DNA"/>
</dbReference>
<proteinExistence type="predicted"/>
<dbReference type="GO" id="GO:0005524">
    <property type="term" value="F:ATP binding"/>
    <property type="evidence" value="ECO:0007669"/>
    <property type="project" value="UniProtKB-KW"/>
</dbReference>
<dbReference type="AlphaFoldDB" id="A0A6C0I2R9"/>
<dbReference type="GO" id="GO:0070740">
    <property type="term" value="F:tubulin-glutamic acid ligase activity"/>
    <property type="evidence" value="ECO:0007669"/>
    <property type="project" value="TreeGrafter"/>
</dbReference>
<dbReference type="GO" id="GO:0036064">
    <property type="term" value="C:ciliary basal body"/>
    <property type="evidence" value="ECO:0007669"/>
    <property type="project" value="TreeGrafter"/>
</dbReference>
<dbReference type="GO" id="GO:0015631">
    <property type="term" value="F:tubulin binding"/>
    <property type="evidence" value="ECO:0007669"/>
    <property type="project" value="TreeGrafter"/>
</dbReference>
<dbReference type="PANTHER" id="PTHR12241">
    <property type="entry name" value="TUBULIN POLYGLUTAMYLASE"/>
    <property type="match status" value="1"/>
</dbReference>
<evidence type="ECO:0000256" key="4">
    <source>
        <dbReference type="SAM" id="Phobius"/>
    </source>
</evidence>
<keyword evidence="3" id="KW-0067">ATP-binding</keyword>
<evidence type="ECO:0000256" key="3">
    <source>
        <dbReference type="ARBA" id="ARBA00022840"/>
    </source>
</evidence>
<name>A0A6C0I2R9_9ZZZZ</name>
<feature type="transmembrane region" description="Helical" evidence="4">
    <location>
        <begin position="6"/>
        <end position="23"/>
    </location>
</feature>
<dbReference type="SUPFAM" id="SSF56059">
    <property type="entry name" value="Glutathione synthetase ATP-binding domain-like"/>
    <property type="match status" value="1"/>
</dbReference>
<keyword evidence="4" id="KW-0472">Membrane</keyword>
<keyword evidence="4" id="KW-1133">Transmembrane helix</keyword>
<evidence type="ECO:0000256" key="1">
    <source>
        <dbReference type="ARBA" id="ARBA00022598"/>
    </source>
</evidence>
<evidence type="ECO:0000313" key="5">
    <source>
        <dbReference type="EMBL" id="QHT86443.1"/>
    </source>
</evidence>
<keyword evidence="2" id="KW-0547">Nucleotide-binding</keyword>
<dbReference type="Pfam" id="PF03133">
    <property type="entry name" value="TTL"/>
    <property type="match status" value="1"/>
</dbReference>
<keyword evidence="1" id="KW-0436">Ligase</keyword>
<dbReference type="InterPro" id="IPR004344">
    <property type="entry name" value="TTL/TTLL_fam"/>
</dbReference>
<dbReference type="Pfam" id="PF14398">
    <property type="entry name" value="ATPgrasp_YheCD"/>
    <property type="match status" value="1"/>
</dbReference>
<accession>A0A6C0I2R9</accession>
<dbReference type="InterPro" id="IPR026838">
    <property type="entry name" value="YheC/D"/>
</dbReference>
<evidence type="ECO:0000256" key="2">
    <source>
        <dbReference type="ARBA" id="ARBA00022741"/>
    </source>
</evidence>